<gene>
    <name evidence="2" type="ORF">SAMN02927916_3142</name>
</gene>
<feature type="compositionally biased region" description="Basic and acidic residues" evidence="1">
    <location>
        <begin position="334"/>
        <end position="348"/>
    </location>
</feature>
<proteinExistence type="predicted"/>
<reference evidence="2 3" key="1">
    <citation type="submission" date="2016-10" db="EMBL/GenBank/DDBJ databases">
        <authorList>
            <person name="Varghese N."/>
            <person name="Submissions S."/>
        </authorList>
    </citation>
    <scope>NUCLEOTIDE SEQUENCE [LARGE SCALE GENOMIC DNA]</scope>
    <source>
        <strain evidence="2 3">CGMCC 1.6859</strain>
    </source>
</reference>
<feature type="region of interest" description="Disordered" evidence="1">
    <location>
        <begin position="333"/>
        <end position="378"/>
    </location>
</feature>
<sequence length="378" mass="43056">MEINLEDAEMLLGLAQEMASYGYRYIAYPLNRTADSDAIEFFRTSMGAEDHCLVGQHDTDYFKSMPIGSLINDLKTVIRGAIDISGKQTLELASSAQILRGTENALENNLKGNTMNQKNLEFLENQIKYTGFGESLNAVLKEQMEKGEKEFMIPHEAEFGKSVLQSELSFKRSDQSDLYFFNSYKAMLSKEGAPHALEQIFYIGKDNNFTMKEAFNLLEGRSVNKDLVTKDGEIYNSWISLDFKDAESNGNFKMNHYHQNYGYNLEAALEKHSIKELETPKFREDLMNSLKKGNIQSVTVMVNGEERKRFVEANPQFKTIRVYDASMQRINGRVGRDEKQKDSQEHSVSKSQKTGGESEVGEEPGQKEKKQKRKSQSI</sequence>
<comment type="caution">
    <text evidence="2">The sequence shown here is derived from an EMBL/GenBank/DDBJ whole genome shotgun (WGS) entry which is preliminary data.</text>
</comment>
<accession>A0ABY0LX44</accession>
<evidence type="ECO:0000313" key="2">
    <source>
        <dbReference type="EMBL" id="SCY74368.1"/>
    </source>
</evidence>
<organism evidence="2 3">
    <name type="scientific">Flavobacterium anhuiense</name>
    <dbReference type="NCBI Taxonomy" id="459526"/>
    <lineage>
        <taxon>Bacteria</taxon>
        <taxon>Pseudomonadati</taxon>
        <taxon>Bacteroidota</taxon>
        <taxon>Flavobacteriia</taxon>
        <taxon>Flavobacteriales</taxon>
        <taxon>Flavobacteriaceae</taxon>
        <taxon>Flavobacterium</taxon>
    </lineage>
</organism>
<dbReference type="RefSeq" id="WP_170830243.1">
    <property type="nucleotide sequence ID" value="NZ_FMVC01000005.1"/>
</dbReference>
<dbReference type="Proteomes" id="UP000199307">
    <property type="component" value="Unassembled WGS sequence"/>
</dbReference>
<dbReference type="EMBL" id="FMVC01000005">
    <property type="protein sequence ID" value="SCY74368.1"/>
    <property type="molecule type" value="Genomic_DNA"/>
</dbReference>
<keyword evidence="3" id="KW-1185">Reference proteome</keyword>
<evidence type="ECO:0000313" key="3">
    <source>
        <dbReference type="Proteomes" id="UP000199307"/>
    </source>
</evidence>
<feature type="compositionally biased region" description="Basic residues" evidence="1">
    <location>
        <begin position="369"/>
        <end position="378"/>
    </location>
</feature>
<protein>
    <submittedName>
        <fullName evidence="2">Uncharacterized protein</fullName>
    </submittedName>
</protein>
<name>A0ABY0LX44_9FLAO</name>
<evidence type="ECO:0000256" key="1">
    <source>
        <dbReference type="SAM" id="MobiDB-lite"/>
    </source>
</evidence>